<name>A0A0F9EBZ4_9ZZZZ</name>
<dbReference type="AlphaFoldDB" id="A0A0F9EBZ4"/>
<sequence length="78" mass="8669">MARPIRYLGPCCPSPRGDRMKITITEKGAALFRRVKGLPDDEIEWAAEIAALEADMKRGLCPQCCFADCRCVRGEPIT</sequence>
<reference evidence="1" key="1">
    <citation type="journal article" date="2015" name="Nature">
        <title>Complex archaea that bridge the gap between prokaryotes and eukaryotes.</title>
        <authorList>
            <person name="Spang A."/>
            <person name="Saw J.H."/>
            <person name="Jorgensen S.L."/>
            <person name="Zaremba-Niedzwiedzka K."/>
            <person name="Martijn J."/>
            <person name="Lind A.E."/>
            <person name="van Eijk R."/>
            <person name="Schleper C."/>
            <person name="Guy L."/>
            <person name="Ettema T.J."/>
        </authorList>
    </citation>
    <scope>NUCLEOTIDE SEQUENCE</scope>
</reference>
<organism evidence="1">
    <name type="scientific">marine sediment metagenome</name>
    <dbReference type="NCBI Taxonomy" id="412755"/>
    <lineage>
        <taxon>unclassified sequences</taxon>
        <taxon>metagenomes</taxon>
        <taxon>ecological metagenomes</taxon>
    </lineage>
</organism>
<accession>A0A0F9EBZ4</accession>
<proteinExistence type="predicted"/>
<comment type="caution">
    <text evidence="1">The sequence shown here is derived from an EMBL/GenBank/DDBJ whole genome shotgun (WGS) entry which is preliminary data.</text>
</comment>
<dbReference type="EMBL" id="LAZR01025584">
    <property type="protein sequence ID" value="KKL71469.1"/>
    <property type="molecule type" value="Genomic_DNA"/>
</dbReference>
<gene>
    <name evidence="1" type="ORF">LCGC14_2094560</name>
</gene>
<evidence type="ECO:0000313" key="1">
    <source>
        <dbReference type="EMBL" id="KKL71469.1"/>
    </source>
</evidence>
<protein>
    <submittedName>
        <fullName evidence="1">Uncharacterized protein</fullName>
    </submittedName>
</protein>